<name>A0AAV8XIN5_9CUCU</name>
<feature type="region of interest" description="Disordered" evidence="1">
    <location>
        <begin position="76"/>
        <end position="101"/>
    </location>
</feature>
<reference evidence="3" key="1">
    <citation type="journal article" date="2023" name="Insect Mol. Biol.">
        <title>Genome sequencing provides insights into the evolution of gene families encoding plant cell wall-degrading enzymes in longhorned beetles.</title>
        <authorList>
            <person name="Shin N.R."/>
            <person name="Okamura Y."/>
            <person name="Kirsch R."/>
            <person name="Pauchet Y."/>
        </authorList>
    </citation>
    <scope>NUCLEOTIDE SEQUENCE</scope>
    <source>
        <strain evidence="3">AMC_N1</strain>
    </source>
</reference>
<protein>
    <submittedName>
        <fullName evidence="3">Uncharacterized protein</fullName>
    </submittedName>
</protein>
<accession>A0AAV8XIN5</accession>
<keyword evidence="4" id="KW-1185">Reference proteome</keyword>
<feature type="chain" id="PRO_5043742877" evidence="2">
    <location>
        <begin position="19"/>
        <end position="131"/>
    </location>
</feature>
<comment type="caution">
    <text evidence="3">The sequence shown here is derived from an EMBL/GenBank/DDBJ whole genome shotgun (WGS) entry which is preliminary data.</text>
</comment>
<evidence type="ECO:0000313" key="4">
    <source>
        <dbReference type="Proteomes" id="UP001162162"/>
    </source>
</evidence>
<evidence type="ECO:0000256" key="1">
    <source>
        <dbReference type="SAM" id="MobiDB-lite"/>
    </source>
</evidence>
<keyword evidence="2" id="KW-0732">Signal</keyword>
<feature type="signal peptide" evidence="2">
    <location>
        <begin position="1"/>
        <end position="18"/>
    </location>
</feature>
<evidence type="ECO:0000256" key="2">
    <source>
        <dbReference type="SAM" id="SignalP"/>
    </source>
</evidence>
<organism evidence="3 4">
    <name type="scientific">Aromia moschata</name>
    <dbReference type="NCBI Taxonomy" id="1265417"/>
    <lineage>
        <taxon>Eukaryota</taxon>
        <taxon>Metazoa</taxon>
        <taxon>Ecdysozoa</taxon>
        <taxon>Arthropoda</taxon>
        <taxon>Hexapoda</taxon>
        <taxon>Insecta</taxon>
        <taxon>Pterygota</taxon>
        <taxon>Neoptera</taxon>
        <taxon>Endopterygota</taxon>
        <taxon>Coleoptera</taxon>
        <taxon>Polyphaga</taxon>
        <taxon>Cucujiformia</taxon>
        <taxon>Chrysomeloidea</taxon>
        <taxon>Cerambycidae</taxon>
        <taxon>Cerambycinae</taxon>
        <taxon>Callichromatini</taxon>
        <taxon>Aromia</taxon>
    </lineage>
</organism>
<proteinExistence type="predicted"/>
<dbReference type="EMBL" id="JAPWTK010000560">
    <property type="protein sequence ID" value="KAJ8938401.1"/>
    <property type="molecule type" value="Genomic_DNA"/>
</dbReference>
<dbReference type="Proteomes" id="UP001162162">
    <property type="component" value="Unassembled WGS sequence"/>
</dbReference>
<evidence type="ECO:0000313" key="3">
    <source>
        <dbReference type="EMBL" id="KAJ8938401.1"/>
    </source>
</evidence>
<gene>
    <name evidence="3" type="ORF">NQ318_019908</name>
</gene>
<dbReference type="AlphaFoldDB" id="A0AAV8XIN5"/>
<sequence length="131" mass="14547">MAKLQIFVFALLLVQGYCVSVSLLPEQIQTRPLPIPEAPVAEQPPCVSYVVLLLQAIIDKLSELPVNRPMPELEIDDEVLLPENPESESEVPEIEEGVPEVNEEVTNPCTACFEYITTLMKTAKKTVASRQ</sequence>